<dbReference type="PANTHER" id="PTHR46720:SF3">
    <property type="entry name" value="FAD-BINDING DOMAIN-CONTAINING PROTEIN-RELATED"/>
    <property type="match status" value="1"/>
</dbReference>
<dbReference type="InterPro" id="IPR051104">
    <property type="entry name" value="FAD_monoxygenase"/>
</dbReference>
<dbReference type="InterPro" id="IPR002938">
    <property type="entry name" value="FAD-bd"/>
</dbReference>
<evidence type="ECO:0000256" key="3">
    <source>
        <dbReference type="ARBA" id="ARBA00023002"/>
    </source>
</evidence>
<evidence type="ECO:0000259" key="4">
    <source>
        <dbReference type="Pfam" id="PF01494"/>
    </source>
</evidence>
<reference evidence="5 6" key="1">
    <citation type="submission" date="2021-08" db="EMBL/GenBank/DDBJ databases">
        <title>Draft Genome Sequence of Phanerochaete sordida strain YK-624.</title>
        <authorList>
            <person name="Mori T."/>
            <person name="Dohra H."/>
            <person name="Suzuki T."/>
            <person name="Kawagishi H."/>
            <person name="Hirai H."/>
        </authorList>
    </citation>
    <scope>NUCLEOTIDE SEQUENCE [LARGE SCALE GENOMIC DNA]</scope>
    <source>
        <strain evidence="5 6">YK-624</strain>
    </source>
</reference>
<evidence type="ECO:0000313" key="6">
    <source>
        <dbReference type="Proteomes" id="UP000703269"/>
    </source>
</evidence>
<dbReference type="SUPFAM" id="SSF51905">
    <property type="entry name" value="FAD/NAD(P)-binding domain"/>
    <property type="match status" value="1"/>
</dbReference>
<comment type="caution">
    <text evidence="5">The sequence shown here is derived from an EMBL/GenBank/DDBJ whole genome shotgun (WGS) entry which is preliminary data.</text>
</comment>
<dbReference type="PANTHER" id="PTHR46720">
    <property type="entry name" value="HYDROXYLASE, PUTATIVE (AFU_ORTHOLOGUE AFUA_3G01460)-RELATED"/>
    <property type="match status" value="1"/>
</dbReference>
<dbReference type="InterPro" id="IPR036188">
    <property type="entry name" value="FAD/NAD-bd_sf"/>
</dbReference>
<feature type="domain" description="FAD-binding" evidence="4">
    <location>
        <begin position="313"/>
        <end position="379"/>
    </location>
</feature>
<proteinExistence type="predicted"/>
<dbReference type="OrthoDB" id="417877at2759"/>
<evidence type="ECO:0000256" key="1">
    <source>
        <dbReference type="ARBA" id="ARBA00022630"/>
    </source>
</evidence>
<dbReference type="Pfam" id="PF01494">
    <property type="entry name" value="FAD_binding_3"/>
    <property type="match status" value="1"/>
</dbReference>
<organism evidence="5 6">
    <name type="scientific">Phanerochaete sordida</name>
    <dbReference type="NCBI Taxonomy" id="48140"/>
    <lineage>
        <taxon>Eukaryota</taxon>
        <taxon>Fungi</taxon>
        <taxon>Dikarya</taxon>
        <taxon>Basidiomycota</taxon>
        <taxon>Agaricomycotina</taxon>
        <taxon>Agaricomycetes</taxon>
        <taxon>Polyporales</taxon>
        <taxon>Phanerochaetaceae</taxon>
        <taxon>Phanerochaete</taxon>
    </lineage>
</organism>
<keyword evidence="3" id="KW-0560">Oxidoreductase</keyword>
<keyword evidence="2" id="KW-0274">FAD</keyword>
<evidence type="ECO:0000256" key="2">
    <source>
        <dbReference type="ARBA" id="ARBA00022827"/>
    </source>
</evidence>
<evidence type="ECO:0000313" key="5">
    <source>
        <dbReference type="EMBL" id="GJE94484.1"/>
    </source>
</evidence>
<dbReference type="PRINTS" id="PR00420">
    <property type="entry name" value="RNGMNOXGNASE"/>
</dbReference>
<dbReference type="EMBL" id="BPQB01000040">
    <property type="protein sequence ID" value="GJE94484.1"/>
    <property type="molecule type" value="Genomic_DNA"/>
</dbReference>
<accession>A0A9P3GHN5</accession>
<dbReference type="Proteomes" id="UP000703269">
    <property type="component" value="Unassembled WGS sequence"/>
</dbReference>
<dbReference type="GO" id="GO:0016491">
    <property type="term" value="F:oxidoreductase activity"/>
    <property type="evidence" value="ECO:0007669"/>
    <property type="project" value="UniProtKB-KW"/>
</dbReference>
<name>A0A9P3GHN5_9APHY</name>
<keyword evidence="1" id="KW-0285">Flavoprotein</keyword>
<dbReference type="AlphaFoldDB" id="A0A9P3GHN5"/>
<gene>
    <name evidence="5" type="ORF">PsYK624_106540</name>
</gene>
<keyword evidence="6" id="KW-1185">Reference proteome</keyword>
<dbReference type="GO" id="GO:0044550">
    <property type="term" value="P:secondary metabolite biosynthetic process"/>
    <property type="evidence" value="ECO:0007669"/>
    <property type="project" value="TreeGrafter"/>
</dbReference>
<sequence length="441" mass="48619">MQASGSKFRVAICGGGIGGLCFAAALSRYPEIKIDVYEAAQSFKEVGAGIMVWGRTWQVLTLLGLERALRDIAGLESGSSEDPDFGFDFRRSDTGGEEGHRIHLLRLPCPGHLFHRAHFLQAFVDVLPEGSAHLGKRLESYHQANFLSPIELNFTDGSSAACDVLVGADGIRSVVRRWMFNDLAKTHGRDMLNFIQPFFSGTVIYRSLVPAESLRDRDGQMHRARREATMYCGLNKHIVCYPVARGTLVNFVGMATIPEAEGSPYTKPWVSESSREEVLACFQNWEPEAEELVKLVQKPLKWAVHQLHPLPTYIDRRVALLGDAAHAMTPHQGAGAGQAIEDAFILAGLLGDPSVTKNNLTDALEAYNHVRVPFANKIIGTSRHAGAMYELRSAHGDDYSTLAPAIQNQWDWVDGEDVLAQLERALKWMKERGVAAVKASL</sequence>
<dbReference type="GO" id="GO:0071949">
    <property type="term" value="F:FAD binding"/>
    <property type="evidence" value="ECO:0007669"/>
    <property type="project" value="InterPro"/>
</dbReference>
<dbReference type="Gene3D" id="3.50.50.60">
    <property type="entry name" value="FAD/NAD(P)-binding domain"/>
    <property type="match status" value="1"/>
</dbReference>
<protein>
    <submittedName>
        <fullName evidence="5">FAD/NAD(P)-binding domain-containing protein</fullName>
    </submittedName>
</protein>
<dbReference type="SUPFAM" id="SSF54373">
    <property type="entry name" value="FAD-linked reductases, C-terminal domain"/>
    <property type="match status" value="1"/>
</dbReference>